<gene>
    <name evidence="8" type="ORF">KP79_PYT24259</name>
</gene>
<feature type="domain" description="Neurotransmitter-gated ion-channel ligand-binding" evidence="6">
    <location>
        <begin position="18"/>
        <end position="116"/>
    </location>
</feature>
<evidence type="ECO:0000256" key="3">
    <source>
        <dbReference type="ARBA" id="ARBA00022989"/>
    </source>
</evidence>
<dbReference type="InterPro" id="IPR006201">
    <property type="entry name" value="Neur_channel"/>
</dbReference>
<dbReference type="AlphaFoldDB" id="A0A210QRC9"/>
<evidence type="ECO:0000259" key="6">
    <source>
        <dbReference type="Pfam" id="PF02931"/>
    </source>
</evidence>
<dbReference type="SUPFAM" id="SSF63712">
    <property type="entry name" value="Nicotinic receptor ligand binding domain-like"/>
    <property type="match status" value="1"/>
</dbReference>
<dbReference type="Gene3D" id="2.70.170.10">
    <property type="entry name" value="Neurotransmitter-gated ion-channel ligand-binding domain"/>
    <property type="match status" value="1"/>
</dbReference>
<evidence type="ECO:0000256" key="4">
    <source>
        <dbReference type="ARBA" id="ARBA00023136"/>
    </source>
</evidence>
<keyword evidence="8" id="KW-0675">Receptor</keyword>
<feature type="transmembrane region" description="Helical" evidence="5">
    <location>
        <begin position="178"/>
        <end position="197"/>
    </location>
</feature>
<protein>
    <submittedName>
        <fullName evidence="8">Neuronal acetylcholine receptor subunit alpha-6</fullName>
    </submittedName>
</protein>
<evidence type="ECO:0000313" key="9">
    <source>
        <dbReference type="Proteomes" id="UP000242188"/>
    </source>
</evidence>
<dbReference type="CDD" id="cd19051">
    <property type="entry name" value="LGIC_TM_cation"/>
    <property type="match status" value="1"/>
</dbReference>
<evidence type="ECO:0000256" key="5">
    <source>
        <dbReference type="SAM" id="Phobius"/>
    </source>
</evidence>
<dbReference type="InterPro" id="IPR038050">
    <property type="entry name" value="Neuro_actylchol_rec"/>
</dbReference>
<dbReference type="EMBL" id="NEDP02002300">
    <property type="protein sequence ID" value="OWF51285.1"/>
    <property type="molecule type" value="Genomic_DNA"/>
</dbReference>
<keyword evidence="3 5" id="KW-1133">Transmembrane helix</keyword>
<comment type="subcellular location">
    <subcellularLocation>
        <location evidence="1">Membrane</location>
        <topology evidence="1">Multi-pass membrane protein</topology>
    </subcellularLocation>
</comment>
<dbReference type="InterPro" id="IPR006029">
    <property type="entry name" value="Neurotrans-gated_channel_TM"/>
</dbReference>
<dbReference type="GO" id="GO:0016020">
    <property type="term" value="C:membrane"/>
    <property type="evidence" value="ECO:0007669"/>
    <property type="project" value="UniProtKB-SubCell"/>
</dbReference>
<keyword evidence="9" id="KW-1185">Reference proteome</keyword>
<organism evidence="8 9">
    <name type="scientific">Mizuhopecten yessoensis</name>
    <name type="common">Japanese scallop</name>
    <name type="synonym">Patinopecten yessoensis</name>
    <dbReference type="NCBI Taxonomy" id="6573"/>
    <lineage>
        <taxon>Eukaryota</taxon>
        <taxon>Metazoa</taxon>
        <taxon>Spiralia</taxon>
        <taxon>Lophotrochozoa</taxon>
        <taxon>Mollusca</taxon>
        <taxon>Bivalvia</taxon>
        <taxon>Autobranchia</taxon>
        <taxon>Pteriomorphia</taxon>
        <taxon>Pectinida</taxon>
        <taxon>Pectinoidea</taxon>
        <taxon>Pectinidae</taxon>
        <taxon>Mizuhopecten</taxon>
    </lineage>
</organism>
<dbReference type="Proteomes" id="UP000242188">
    <property type="component" value="Unassembled WGS sequence"/>
</dbReference>
<dbReference type="Gene3D" id="1.20.58.390">
    <property type="entry name" value="Neurotransmitter-gated ion-channel transmembrane domain"/>
    <property type="match status" value="1"/>
</dbReference>
<dbReference type="GO" id="GO:0005230">
    <property type="term" value="F:extracellular ligand-gated monoatomic ion channel activity"/>
    <property type="evidence" value="ECO:0007669"/>
    <property type="project" value="InterPro"/>
</dbReference>
<feature type="transmembrane region" description="Helical" evidence="5">
    <location>
        <begin position="152"/>
        <end position="172"/>
    </location>
</feature>
<dbReference type="PANTHER" id="PTHR18945">
    <property type="entry name" value="NEUROTRANSMITTER GATED ION CHANNEL"/>
    <property type="match status" value="1"/>
</dbReference>
<keyword evidence="4 5" id="KW-0472">Membrane</keyword>
<dbReference type="InterPro" id="IPR036734">
    <property type="entry name" value="Neur_chan_lig-bd_sf"/>
</dbReference>
<evidence type="ECO:0000259" key="7">
    <source>
        <dbReference type="Pfam" id="PF02932"/>
    </source>
</evidence>
<dbReference type="InterPro" id="IPR006202">
    <property type="entry name" value="Neur_chan_lig-bd"/>
</dbReference>
<sequence length="242" mass="27303">MALDNGFTKMKALGDSFVLISVLSDGSLLWEPYEVFQTKCTMDVEYVPVDKQTCAINVRVWTSEIEEVIVRLSKFAISLTNFQANSEWDLVGHSAETFILTQSSMIIFSISIQRKPQYYMYNIVSPILMLSLQSVFTFAIPLESGEQLGFCMTVYLAFAVFVSASLPVSSVLSLLGKYLLFLLVIGTLIVIISTLELRIHFRESSREIPGCVQGLVRSSPFLQCRTCRQRSVDQMPEKVCRF</sequence>
<dbReference type="CDD" id="cd18989">
    <property type="entry name" value="LGIC_ECD_cation"/>
    <property type="match status" value="1"/>
</dbReference>
<accession>A0A210QRC9</accession>
<evidence type="ECO:0000256" key="1">
    <source>
        <dbReference type="ARBA" id="ARBA00004141"/>
    </source>
</evidence>
<dbReference type="Pfam" id="PF02932">
    <property type="entry name" value="Neur_chan_memb"/>
    <property type="match status" value="1"/>
</dbReference>
<evidence type="ECO:0000256" key="2">
    <source>
        <dbReference type="ARBA" id="ARBA00022692"/>
    </source>
</evidence>
<dbReference type="Pfam" id="PF02931">
    <property type="entry name" value="Neur_chan_LBD"/>
    <property type="match status" value="1"/>
</dbReference>
<dbReference type="SUPFAM" id="SSF90112">
    <property type="entry name" value="Neurotransmitter-gated ion-channel transmembrane pore"/>
    <property type="match status" value="1"/>
</dbReference>
<dbReference type="GO" id="GO:0004888">
    <property type="term" value="F:transmembrane signaling receptor activity"/>
    <property type="evidence" value="ECO:0007669"/>
    <property type="project" value="InterPro"/>
</dbReference>
<comment type="caution">
    <text evidence="8">The sequence shown here is derived from an EMBL/GenBank/DDBJ whole genome shotgun (WGS) entry which is preliminary data.</text>
</comment>
<name>A0A210QRC9_MIZYE</name>
<dbReference type="STRING" id="6573.A0A210QRC9"/>
<feature type="transmembrane region" description="Helical" evidence="5">
    <location>
        <begin position="118"/>
        <end position="140"/>
    </location>
</feature>
<evidence type="ECO:0000313" key="8">
    <source>
        <dbReference type="EMBL" id="OWF51285.1"/>
    </source>
</evidence>
<feature type="domain" description="Neurotransmitter-gated ion-channel transmembrane" evidence="7">
    <location>
        <begin position="125"/>
        <end position="206"/>
    </location>
</feature>
<dbReference type="OrthoDB" id="6127156at2759"/>
<keyword evidence="2 5" id="KW-0812">Transmembrane</keyword>
<dbReference type="InterPro" id="IPR036719">
    <property type="entry name" value="Neuro-gated_channel_TM_sf"/>
</dbReference>
<proteinExistence type="predicted"/>
<reference evidence="8 9" key="1">
    <citation type="journal article" date="2017" name="Nat. Ecol. Evol.">
        <title>Scallop genome provides insights into evolution of bilaterian karyotype and development.</title>
        <authorList>
            <person name="Wang S."/>
            <person name="Zhang J."/>
            <person name="Jiao W."/>
            <person name="Li J."/>
            <person name="Xun X."/>
            <person name="Sun Y."/>
            <person name="Guo X."/>
            <person name="Huan P."/>
            <person name="Dong B."/>
            <person name="Zhang L."/>
            <person name="Hu X."/>
            <person name="Sun X."/>
            <person name="Wang J."/>
            <person name="Zhao C."/>
            <person name="Wang Y."/>
            <person name="Wang D."/>
            <person name="Huang X."/>
            <person name="Wang R."/>
            <person name="Lv J."/>
            <person name="Li Y."/>
            <person name="Zhang Z."/>
            <person name="Liu B."/>
            <person name="Lu W."/>
            <person name="Hui Y."/>
            <person name="Liang J."/>
            <person name="Zhou Z."/>
            <person name="Hou R."/>
            <person name="Li X."/>
            <person name="Liu Y."/>
            <person name="Li H."/>
            <person name="Ning X."/>
            <person name="Lin Y."/>
            <person name="Zhao L."/>
            <person name="Xing Q."/>
            <person name="Dou J."/>
            <person name="Li Y."/>
            <person name="Mao J."/>
            <person name="Guo H."/>
            <person name="Dou H."/>
            <person name="Li T."/>
            <person name="Mu C."/>
            <person name="Jiang W."/>
            <person name="Fu Q."/>
            <person name="Fu X."/>
            <person name="Miao Y."/>
            <person name="Liu J."/>
            <person name="Yu Q."/>
            <person name="Li R."/>
            <person name="Liao H."/>
            <person name="Li X."/>
            <person name="Kong Y."/>
            <person name="Jiang Z."/>
            <person name="Chourrout D."/>
            <person name="Li R."/>
            <person name="Bao Z."/>
        </authorList>
    </citation>
    <scope>NUCLEOTIDE SEQUENCE [LARGE SCALE GENOMIC DNA]</scope>
    <source>
        <strain evidence="8 9">PY_sf001</strain>
    </source>
</reference>